<organism evidence="2 3">
    <name type="scientific">Platysternon megacephalum</name>
    <name type="common">big-headed turtle</name>
    <dbReference type="NCBI Taxonomy" id="55544"/>
    <lineage>
        <taxon>Eukaryota</taxon>
        <taxon>Metazoa</taxon>
        <taxon>Chordata</taxon>
        <taxon>Craniata</taxon>
        <taxon>Vertebrata</taxon>
        <taxon>Euteleostomi</taxon>
        <taxon>Archelosauria</taxon>
        <taxon>Testudinata</taxon>
        <taxon>Testudines</taxon>
        <taxon>Cryptodira</taxon>
        <taxon>Durocryptodira</taxon>
        <taxon>Testudinoidea</taxon>
        <taxon>Platysternidae</taxon>
        <taxon>Platysternon</taxon>
    </lineage>
</organism>
<proteinExistence type="predicted"/>
<reference evidence="2 3" key="1">
    <citation type="submission" date="2019-04" db="EMBL/GenBank/DDBJ databases">
        <title>Draft genome of the big-headed turtle Platysternon megacephalum.</title>
        <authorList>
            <person name="Gong S."/>
        </authorList>
    </citation>
    <scope>NUCLEOTIDE SEQUENCE [LARGE SCALE GENOMIC DNA]</scope>
    <source>
        <strain evidence="2">DO16091913</strain>
        <tissue evidence="2">Muscle</tissue>
    </source>
</reference>
<name>A0A4D9ESF3_9SAUR</name>
<keyword evidence="3" id="KW-1185">Reference proteome</keyword>
<gene>
    <name evidence="2" type="ORF">DR999_PMT02806</name>
</gene>
<dbReference type="Proteomes" id="UP000297703">
    <property type="component" value="Unassembled WGS sequence"/>
</dbReference>
<reference evidence="2 3" key="2">
    <citation type="submission" date="2019-04" db="EMBL/GenBank/DDBJ databases">
        <title>The genome sequence of big-headed turtle.</title>
        <authorList>
            <person name="Gong S."/>
        </authorList>
    </citation>
    <scope>NUCLEOTIDE SEQUENCE [LARGE SCALE GENOMIC DNA]</scope>
    <source>
        <strain evidence="2">DO16091913</strain>
        <tissue evidence="2">Muscle</tissue>
    </source>
</reference>
<evidence type="ECO:0000313" key="2">
    <source>
        <dbReference type="EMBL" id="TFK13787.1"/>
    </source>
</evidence>
<dbReference type="EMBL" id="QXTE01000014">
    <property type="protein sequence ID" value="TFK13787.1"/>
    <property type="molecule type" value="Genomic_DNA"/>
</dbReference>
<comment type="caution">
    <text evidence="2">The sequence shown here is derived from an EMBL/GenBank/DDBJ whole genome shotgun (WGS) entry which is preliminary data.</text>
</comment>
<evidence type="ECO:0000256" key="1">
    <source>
        <dbReference type="SAM" id="MobiDB-lite"/>
    </source>
</evidence>
<evidence type="ECO:0000313" key="3">
    <source>
        <dbReference type="Proteomes" id="UP000297703"/>
    </source>
</evidence>
<sequence>MGGPGLSLLPSPAGKRQGRRGDRVEGAGPPHAILQCQAHAWAGAVTPAQCPVPAVELRAAEAPFPQSGPHTSPAQGGWGNHWQHQTPPGPPAAPELSSREQPQWLREVALRQRGDGAVGGQSVPAGQGPGERQSLPLVGLLVLLGQDLAMMLPRAAAHTSPPCPGGARGAKAGLCLWLRGAHWAYVRAAWKPQKLPMVPQGRGPGHHPCMAPHCS</sequence>
<feature type="region of interest" description="Disordered" evidence="1">
    <location>
        <begin position="1"/>
        <end position="29"/>
    </location>
</feature>
<feature type="region of interest" description="Disordered" evidence="1">
    <location>
        <begin position="63"/>
        <end position="100"/>
    </location>
</feature>
<accession>A0A4D9ESF3</accession>
<dbReference type="AlphaFoldDB" id="A0A4D9ESF3"/>
<protein>
    <submittedName>
        <fullName evidence="2">Partitioning defective 3-like protein B-like</fullName>
    </submittedName>
</protein>